<protein>
    <submittedName>
        <fullName evidence="2">Uncharacterized protein</fullName>
    </submittedName>
</protein>
<gene>
    <name evidence="2" type="ORF">EYF80_022948</name>
</gene>
<sequence>MTRVKNVAATEGIKFLKSKTISHVYRRTGSGAKRPDVSQEVVMRGSRREPDEVTLTALESVTTMSHNEQSVTRLVV</sequence>
<evidence type="ECO:0000313" key="2">
    <source>
        <dbReference type="EMBL" id="TNN66879.1"/>
    </source>
</evidence>
<organism evidence="2 3">
    <name type="scientific">Liparis tanakae</name>
    <name type="common">Tanaka's snailfish</name>
    <dbReference type="NCBI Taxonomy" id="230148"/>
    <lineage>
        <taxon>Eukaryota</taxon>
        <taxon>Metazoa</taxon>
        <taxon>Chordata</taxon>
        <taxon>Craniata</taxon>
        <taxon>Vertebrata</taxon>
        <taxon>Euteleostomi</taxon>
        <taxon>Actinopterygii</taxon>
        <taxon>Neopterygii</taxon>
        <taxon>Teleostei</taxon>
        <taxon>Neoteleostei</taxon>
        <taxon>Acanthomorphata</taxon>
        <taxon>Eupercaria</taxon>
        <taxon>Perciformes</taxon>
        <taxon>Cottioidei</taxon>
        <taxon>Cottales</taxon>
        <taxon>Liparidae</taxon>
        <taxon>Liparis</taxon>
    </lineage>
</organism>
<dbReference type="AlphaFoldDB" id="A0A4Z2HLW1"/>
<reference evidence="2 3" key="1">
    <citation type="submission" date="2019-03" db="EMBL/GenBank/DDBJ databases">
        <title>First draft genome of Liparis tanakae, snailfish: a comprehensive survey of snailfish specific genes.</title>
        <authorList>
            <person name="Kim W."/>
            <person name="Song I."/>
            <person name="Jeong J.-H."/>
            <person name="Kim D."/>
            <person name="Kim S."/>
            <person name="Ryu S."/>
            <person name="Song J.Y."/>
            <person name="Lee S.K."/>
        </authorList>
    </citation>
    <scope>NUCLEOTIDE SEQUENCE [LARGE SCALE GENOMIC DNA]</scope>
    <source>
        <tissue evidence="2">Muscle</tissue>
    </source>
</reference>
<dbReference type="EMBL" id="SRLO01000213">
    <property type="protein sequence ID" value="TNN66879.1"/>
    <property type="molecule type" value="Genomic_DNA"/>
</dbReference>
<proteinExistence type="predicted"/>
<keyword evidence="3" id="KW-1185">Reference proteome</keyword>
<feature type="region of interest" description="Disordered" evidence="1">
    <location>
        <begin position="29"/>
        <end position="51"/>
    </location>
</feature>
<dbReference type="Proteomes" id="UP000314294">
    <property type="component" value="Unassembled WGS sequence"/>
</dbReference>
<evidence type="ECO:0000256" key="1">
    <source>
        <dbReference type="SAM" id="MobiDB-lite"/>
    </source>
</evidence>
<name>A0A4Z2HLW1_9TELE</name>
<accession>A0A4Z2HLW1</accession>
<evidence type="ECO:0000313" key="3">
    <source>
        <dbReference type="Proteomes" id="UP000314294"/>
    </source>
</evidence>
<comment type="caution">
    <text evidence="2">The sequence shown here is derived from an EMBL/GenBank/DDBJ whole genome shotgun (WGS) entry which is preliminary data.</text>
</comment>